<dbReference type="Proteomes" id="UP000816034">
    <property type="component" value="Unassembled WGS sequence"/>
</dbReference>
<dbReference type="GeneID" id="68100039"/>
<accession>A0AA88GKA6</accession>
<keyword evidence="9" id="KW-1185">Reference proteome</keyword>
<dbReference type="PROSITE" id="PS50221">
    <property type="entry name" value="GAIN_B"/>
    <property type="match status" value="1"/>
</dbReference>
<dbReference type="Pfam" id="PF01825">
    <property type="entry name" value="GPS"/>
    <property type="match status" value="1"/>
</dbReference>
<dbReference type="AlphaFoldDB" id="A0AA88GKA6"/>
<keyword evidence="3 6" id="KW-1133">Transmembrane helix</keyword>
<dbReference type="PANTHER" id="PTHR45692:SF1">
    <property type="entry name" value="G-PROTEIN COUPLED RECEPTORS FAMILY 2 PROFILE 2 DOMAIN-CONTAINING PROTEIN"/>
    <property type="match status" value="1"/>
</dbReference>
<evidence type="ECO:0000256" key="3">
    <source>
        <dbReference type="ARBA" id="ARBA00022989"/>
    </source>
</evidence>
<dbReference type="InterPro" id="IPR046338">
    <property type="entry name" value="GAIN_dom_sf"/>
</dbReference>
<keyword evidence="5" id="KW-1015">Disulfide bond</keyword>
<dbReference type="Gene3D" id="2.60.220.50">
    <property type="match status" value="1"/>
</dbReference>
<gene>
    <name evidence="8" type="ORF">C9374_007585</name>
</gene>
<protein>
    <recommendedName>
        <fullName evidence="7">GAIN-B domain-containing protein</fullName>
    </recommendedName>
</protein>
<evidence type="ECO:0000256" key="1">
    <source>
        <dbReference type="ARBA" id="ARBA00004370"/>
    </source>
</evidence>
<comment type="subcellular location">
    <subcellularLocation>
        <location evidence="1">Membrane</location>
    </subcellularLocation>
</comment>
<evidence type="ECO:0000313" key="8">
    <source>
        <dbReference type="EMBL" id="KAG2378947.1"/>
    </source>
</evidence>
<feature type="domain" description="GAIN-B" evidence="7">
    <location>
        <begin position="1"/>
        <end position="95"/>
    </location>
</feature>
<keyword evidence="4 6" id="KW-0472">Membrane</keyword>
<dbReference type="InterPro" id="IPR057244">
    <property type="entry name" value="GAIN_B"/>
</dbReference>
<keyword evidence="2 6" id="KW-0812">Transmembrane</keyword>
<evidence type="ECO:0000313" key="9">
    <source>
        <dbReference type="Proteomes" id="UP000816034"/>
    </source>
</evidence>
<dbReference type="RefSeq" id="XP_044546209.1">
    <property type="nucleotide sequence ID" value="XM_044697566.1"/>
</dbReference>
<evidence type="ECO:0000259" key="7">
    <source>
        <dbReference type="PROSITE" id="PS50221"/>
    </source>
</evidence>
<dbReference type="PANTHER" id="PTHR45692">
    <property type="entry name" value="G_PROTEIN_RECEP_F2_4 DOMAIN-CONTAINING PROTEIN"/>
    <property type="match status" value="1"/>
</dbReference>
<dbReference type="InterPro" id="IPR000203">
    <property type="entry name" value="GPS"/>
</dbReference>
<evidence type="ECO:0000256" key="4">
    <source>
        <dbReference type="ARBA" id="ARBA00023136"/>
    </source>
</evidence>
<evidence type="ECO:0000256" key="2">
    <source>
        <dbReference type="ARBA" id="ARBA00022692"/>
    </source>
</evidence>
<proteinExistence type="predicted"/>
<evidence type="ECO:0000256" key="5">
    <source>
        <dbReference type="ARBA" id="ARBA00023157"/>
    </source>
</evidence>
<dbReference type="EMBL" id="PYSW02000030">
    <property type="protein sequence ID" value="KAG2378947.1"/>
    <property type="molecule type" value="Genomic_DNA"/>
</dbReference>
<dbReference type="GO" id="GO:0016020">
    <property type="term" value="C:membrane"/>
    <property type="evidence" value="ECO:0007669"/>
    <property type="project" value="UniProtKB-SubCell"/>
</dbReference>
<feature type="transmembrane region" description="Helical" evidence="6">
    <location>
        <begin position="130"/>
        <end position="152"/>
    </location>
</feature>
<name>A0AA88GKA6_NAELO</name>
<evidence type="ECO:0000256" key="6">
    <source>
        <dbReference type="SAM" id="Phobius"/>
    </source>
</evidence>
<comment type="caution">
    <text evidence="8">The sequence shown here is derived from an EMBL/GenBank/DDBJ whole genome shotgun (WGS) entry which is preliminary data.</text>
</comment>
<reference evidence="8 9" key="1">
    <citation type="journal article" date="2018" name="BMC Genomics">
        <title>The genome of Naegleria lovaniensis, the basis for a comparative approach to unravel pathogenicity factors of the human pathogenic amoeba N. fowleri.</title>
        <authorList>
            <person name="Liechti N."/>
            <person name="Schurch N."/>
            <person name="Bruggmann R."/>
            <person name="Wittwer M."/>
        </authorList>
    </citation>
    <scope>NUCLEOTIDE SEQUENCE [LARGE SCALE GENOMIC DNA]</scope>
    <source>
        <strain evidence="8 9">ATCC 30569</strain>
    </source>
</reference>
<organism evidence="8 9">
    <name type="scientific">Naegleria lovaniensis</name>
    <name type="common">Amoeba</name>
    <dbReference type="NCBI Taxonomy" id="51637"/>
    <lineage>
        <taxon>Eukaryota</taxon>
        <taxon>Discoba</taxon>
        <taxon>Heterolobosea</taxon>
        <taxon>Tetramitia</taxon>
        <taxon>Eutetramitia</taxon>
        <taxon>Vahlkampfiidae</taxon>
        <taxon>Naegleria</taxon>
    </lineage>
</organism>
<sequence>MHSEVISPIVQIVLSKGNGTSLRVHDLTNYIEISFSNITIKDDTVDYECVYFDEISHDWSSDGMSSQYDSRTLTMKCLTSHLTSFAVIDLNFKKAVNNQPKPNTPPSFSIKKDANGNVDATAAIAATVSILGSVLVCGIIISISIAIVAVAMRSRKSHV</sequence>